<sequence length="332" mass="35024">MVPTPVRSRAPLTKLARQAFAWHRPLMLCAGVLAVFVLVSTVGLLVDDRFVGGTPVWMKPLKFGISFLLYAVTLAWLASVCRRGRRFAWWVGTVLAAGVAVEFAVITFQAARGVASHFNVATPFDARLYSIMGQTAMVLAVANLLFLVPLMFNRFADSATRWSARLGLLVAFGGMFEASLMTRPRDEQVAALKSGVGTLSGAHSVGVADGGPGLPGVGWSTGGGDLRIGHFVGLHAMQVLPLVAVLLGMLATRYAVLRSERIRLGLTLVASAGYTGLGVLLTWQAMRGQPLLRPDGLTLAALGALVGAVALAAALILAGGRRRRSALQPALS</sequence>
<feature type="transmembrane region" description="Helical" evidence="1">
    <location>
        <begin position="26"/>
        <end position="46"/>
    </location>
</feature>
<organism evidence="2 3">
    <name type="scientific">Streptoalloteichus hindustanus</name>
    <dbReference type="NCBI Taxonomy" id="2017"/>
    <lineage>
        <taxon>Bacteria</taxon>
        <taxon>Bacillati</taxon>
        <taxon>Actinomycetota</taxon>
        <taxon>Actinomycetes</taxon>
        <taxon>Pseudonocardiales</taxon>
        <taxon>Pseudonocardiaceae</taxon>
        <taxon>Streptoalloteichus</taxon>
    </lineage>
</organism>
<name>A0A1M5J0K7_STRHI</name>
<dbReference type="STRING" id="2017.SAMN05444320_10884"/>
<keyword evidence="1" id="KW-0472">Membrane</keyword>
<evidence type="ECO:0000313" key="2">
    <source>
        <dbReference type="EMBL" id="SHG34117.1"/>
    </source>
</evidence>
<accession>A0A1M5J0K7</accession>
<feature type="transmembrane region" description="Helical" evidence="1">
    <location>
        <begin position="131"/>
        <end position="152"/>
    </location>
</feature>
<keyword evidence="1" id="KW-0812">Transmembrane</keyword>
<evidence type="ECO:0000256" key="1">
    <source>
        <dbReference type="SAM" id="Phobius"/>
    </source>
</evidence>
<feature type="transmembrane region" description="Helical" evidence="1">
    <location>
        <begin position="87"/>
        <end position="111"/>
    </location>
</feature>
<dbReference type="RefSeq" id="WP_234995878.1">
    <property type="nucleotide sequence ID" value="NZ_FQVN01000008.1"/>
</dbReference>
<keyword evidence="1" id="KW-1133">Transmembrane helix</keyword>
<reference evidence="2 3" key="1">
    <citation type="submission" date="2016-11" db="EMBL/GenBank/DDBJ databases">
        <authorList>
            <person name="Jaros S."/>
            <person name="Januszkiewicz K."/>
            <person name="Wedrychowicz H."/>
        </authorList>
    </citation>
    <scope>NUCLEOTIDE SEQUENCE [LARGE SCALE GENOMIC DNA]</scope>
    <source>
        <strain evidence="2 3">DSM 44523</strain>
    </source>
</reference>
<dbReference type="EMBL" id="FQVN01000008">
    <property type="protein sequence ID" value="SHG34117.1"/>
    <property type="molecule type" value="Genomic_DNA"/>
</dbReference>
<feature type="transmembrane region" description="Helical" evidence="1">
    <location>
        <begin position="61"/>
        <end position="80"/>
    </location>
</feature>
<feature type="transmembrane region" description="Helical" evidence="1">
    <location>
        <begin position="228"/>
        <end position="252"/>
    </location>
</feature>
<protein>
    <submittedName>
        <fullName evidence="2">Uncharacterized protein</fullName>
    </submittedName>
</protein>
<proteinExistence type="predicted"/>
<gene>
    <name evidence="2" type="ORF">SAMN05444320_10884</name>
</gene>
<feature type="transmembrane region" description="Helical" evidence="1">
    <location>
        <begin position="164"/>
        <end position="182"/>
    </location>
</feature>
<dbReference type="AlphaFoldDB" id="A0A1M5J0K7"/>
<feature type="transmembrane region" description="Helical" evidence="1">
    <location>
        <begin position="297"/>
        <end position="318"/>
    </location>
</feature>
<evidence type="ECO:0000313" key="3">
    <source>
        <dbReference type="Proteomes" id="UP000184501"/>
    </source>
</evidence>
<keyword evidence="3" id="KW-1185">Reference proteome</keyword>
<dbReference type="Proteomes" id="UP000184501">
    <property type="component" value="Unassembled WGS sequence"/>
</dbReference>
<feature type="transmembrane region" description="Helical" evidence="1">
    <location>
        <begin position="264"/>
        <end position="285"/>
    </location>
</feature>